<evidence type="ECO:0000313" key="4">
    <source>
        <dbReference type="EMBL" id="GAA4684013.1"/>
    </source>
</evidence>
<protein>
    <submittedName>
        <fullName evidence="4">DUF559 domain-containing protein</fullName>
    </submittedName>
</protein>
<feature type="domain" description="Restriction endonuclease type II-like" evidence="3">
    <location>
        <begin position="205"/>
        <end position="292"/>
    </location>
</feature>
<keyword evidence="5" id="KW-1185">Reference proteome</keyword>
<evidence type="ECO:0000259" key="3">
    <source>
        <dbReference type="Pfam" id="PF18741"/>
    </source>
</evidence>
<dbReference type="SUPFAM" id="SSF52980">
    <property type="entry name" value="Restriction endonuclease-like"/>
    <property type="match status" value="1"/>
</dbReference>
<sequence length="296" mass="32416">MTLVAMDDHLHRLLVRQDGVLGLDQARELGLSARAVHRRVSSGAWRRVAPRVFLVAGHPLSDAARIRIASIWAGQGAVVSGEAAGWWHRMTDRCPPRIQVTVPPMRRPRPPEGIVVRRRALDPADVRSVRGVRITAPALTVLEVAAALPTGGSVLLDRALQRHVAFDELLSAYHRALGCTGAARMRALLTAAADRADSGGERVLFALLRRAGIEGGVRALPFGPWTIDLAFPAERVAVELDGWAWHVDAARFQNDRDKQNALVAAGWTVLRVTWHDVEDRPDDVVARIRVALRRAA</sequence>
<comment type="caution">
    <text evidence="4">The sequence shown here is derived from an EMBL/GenBank/DDBJ whole genome shotgun (WGS) entry which is preliminary data.</text>
</comment>
<dbReference type="InterPro" id="IPR011335">
    <property type="entry name" value="Restrct_endonuc-II-like"/>
</dbReference>
<name>A0ABP8WBI4_9PSEU</name>
<accession>A0ABP8WBI4</accession>
<evidence type="ECO:0000313" key="5">
    <source>
        <dbReference type="Proteomes" id="UP001500325"/>
    </source>
</evidence>
<dbReference type="InterPro" id="IPR018547">
    <property type="entry name" value="AbiEi_C"/>
</dbReference>
<dbReference type="Pfam" id="PF18741">
    <property type="entry name" value="MTES_1575"/>
    <property type="match status" value="1"/>
</dbReference>
<dbReference type="InterPro" id="IPR025159">
    <property type="entry name" value="AbiEi_N"/>
</dbReference>
<reference evidence="5" key="1">
    <citation type="journal article" date="2019" name="Int. J. Syst. Evol. Microbiol.">
        <title>The Global Catalogue of Microorganisms (GCM) 10K type strain sequencing project: providing services to taxonomists for standard genome sequencing and annotation.</title>
        <authorList>
            <consortium name="The Broad Institute Genomics Platform"/>
            <consortium name="The Broad Institute Genome Sequencing Center for Infectious Disease"/>
            <person name="Wu L."/>
            <person name="Ma J."/>
        </authorList>
    </citation>
    <scope>NUCLEOTIDE SEQUENCE [LARGE SCALE GENOMIC DNA]</scope>
    <source>
        <strain evidence="5">JCM 18055</strain>
    </source>
</reference>
<feature type="domain" description="AbiEi antitoxin C-terminal" evidence="1">
    <location>
        <begin position="74"/>
        <end position="154"/>
    </location>
</feature>
<dbReference type="Pfam" id="PF13338">
    <property type="entry name" value="AbiEi_4"/>
    <property type="match status" value="1"/>
</dbReference>
<dbReference type="EMBL" id="BAABIC010000005">
    <property type="protein sequence ID" value="GAA4684013.1"/>
    <property type="molecule type" value="Genomic_DNA"/>
</dbReference>
<proteinExistence type="predicted"/>
<feature type="domain" description="AbiEi antitoxin N-terminal" evidence="2">
    <location>
        <begin position="13"/>
        <end position="50"/>
    </location>
</feature>
<evidence type="ECO:0000259" key="1">
    <source>
        <dbReference type="Pfam" id="PF09407"/>
    </source>
</evidence>
<evidence type="ECO:0000259" key="2">
    <source>
        <dbReference type="Pfam" id="PF13338"/>
    </source>
</evidence>
<dbReference type="Proteomes" id="UP001500325">
    <property type="component" value="Unassembled WGS sequence"/>
</dbReference>
<organism evidence="4 5">
    <name type="scientific">Pseudonocardia yuanmonensis</name>
    <dbReference type="NCBI Taxonomy" id="1095914"/>
    <lineage>
        <taxon>Bacteria</taxon>
        <taxon>Bacillati</taxon>
        <taxon>Actinomycetota</taxon>
        <taxon>Actinomycetes</taxon>
        <taxon>Pseudonocardiales</taxon>
        <taxon>Pseudonocardiaceae</taxon>
        <taxon>Pseudonocardia</taxon>
    </lineage>
</organism>
<dbReference type="Gene3D" id="3.40.960.10">
    <property type="entry name" value="VSR Endonuclease"/>
    <property type="match status" value="1"/>
</dbReference>
<dbReference type="InterPro" id="IPR049468">
    <property type="entry name" value="Restrct_endonuc-II-like_dom"/>
</dbReference>
<dbReference type="Pfam" id="PF09407">
    <property type="entry name" value="AbiEi_1"/>
    <property type="match status" value="1"/>
</dbReference>
<gene>
    <name evidence="4" type="ORF">GCM10023215_18300</name>
</gene>